<dbReference type="RefSeq" id="WP_188689137.1">
    <property type="nucleotide sequence ID" value="NZ_BMIR01000002.1"/>
</dbReference>
<reference evidence="15" key="1">
    <citation type="journal article" date="2014" name="Int. J. Syst. Evol. Microbiol.">
        <title>Complete genome sequence of Corynebacterium casei LMG S-19264T (=DSM 44701T), isolated from a smear-ripened cheese.</title>
        <authorList>
            <consortium name="US DOE Joint Genome Institute (JGI-PGF)"/>
            <person name="Walter F."/>
            <person name="Albersmeier A."/>
            <person name="Kalinowski J."/>
            <person name="Ruckert C."/>
        </authorList>
    </citation>
    <scope>NUCLEOTIDE SEQUENCE</scope>
    <source>
        <strain evidence="15">CGMCC 1.15371</strain>
    </source>
</reference>
<dbReference type="NCBIfam" id="TIGR00551">
    <property type="entry name" value="nadB"/>
    <property type="match status" value="1"/>
</dbReference>
<dbReference type="Gene3D" id="3.90.700.10">
    <property type="entry name" value="Succinate dehydrogenase/fumarate reductase flavoprotein, catalytic domain"/>
    <property type="match status" value="1"/>
</dbReference>
<dbReference type="InterPro" id="IPR027477">
    <property type="entry name" value="Succ_DH/fumarate_Rdtase_cat_sf"/>
</dbReference>
<keyword evidence="8 12" id="KW-0274">FAD</keyword>
<reference evidence="15" key="2">
    <citation type="submission" date="2020-09" db="EMBL/GenBank/DDBJ databases">
        <authorList>
            <person name="Sun Q."/>
            <person name="Zhou Y."/>
        </authorList>
    </citation>
    <scope>NUCLEOTIDE SEQUENCE</scope>
    <source>
        <strain evidence="15">CGMCC 1.15371</strain>
    </source>
</reference>
<accession>A0A8J2VHB8</accession>
<evidence type="ECO:0000256" key="3">
    <source>
        <dbReference type="ARBA" id="ARBA00008562"/>
    </source>
</evidence>
<evidence type="ECO:0000256" key="5">
    <source>
        <dbReference type="ARBA" id="ARBA00021901"/>
    </source>
</evidence>
<evidence type="ECO:0000313" key="15">
    <source>
        <dbReference type="EMBL" id="GGE30609.1"/>
    </source>
</evidence>
<dbReference type="UniPathway" id="UPA00253">
    <property type="reaction ID" value="UER00326"/>
</dbReference>
<evidence type="ECO:0000256" key="9">
    <source>
        <dbReference type="ARBA" id="ARBA00023002"/>
    </source>
</evidence>
<dbReference type="SUPFAM" id="SSF46977">
    <property type="entry name" value="Succinate dehydrogenase/fumarate reductase flavoprotein C-terminal domain"/>
    <property type="match status" value="1"/>
</dbReference>
<evidence type="ECO:0000256" key="7">
    <source>
        <dbReference type="ARBA" id="ARBA00022642"/>
    </source>
</evidence>
<evidence type="ECO:0000256" key="8">
    <source>
        <dbReference type="ARBA" id="ARBA00022827"/>
    </source>
</evidence>
<protein>
    <recommendedName>
        <fullName evidence="5 11">L-aspartate oxidase</fullName>
        <ecNumber evidence="4 11">1.4.3.16</ecNumber>
    </recommendedName>
</protein>
<dbReference type="Pfam" id="PF00890">
    <property type="entry name" value="FAD_binding_2"/>
    <property type="match status" value="1"/>
</dbReference>
<dbReference type="PANTHER" id="PTHR42716:SF2">
    <property type="entry name" value="L-ASPARTATE OXIDASE, CHLOROPLASTIC"/>
    <property type="match status" value="1"/>
</dbReference>
<dbReference type="SUPFAM" id="SSF51905">
    <property type="entry name" value="FAD/NAD(P)-binding domain"/>
    <property type="match status" value="1"/>
</dbReference>
<dbReference type="FunFam" id="3.90.700.10:FF:000002">
    <property type="entry name" value="L-aspartate oxidase"/>
    <property type="match status" value="1"/>
</dbReference>
<comment type="similarity">
    <text evidence="3 12">Belongs to the FAD-dependent oxidoreductase 2 family. NadB subfamily.</text>
</comment>
<evidence type="ECO:0000256" key="11">
    <source>
        <dbReference type="NCBIfam" id="TIGR00551"/>
    </source>
</evidence>
<dbReference type="EMBL" id="BMIR01000002">
    <property type="protein sequence ID" value="GGE30609.1"/>
    <property type="molecule type" value="Genomic_DNA"/>
</dbReference>
<dbReference type="InterPro" id="IPR015939">
    <property type="entry name" value="Fum_Rdtase/Succ_DH_flav-like_C"/>
</dbReference>
<sequence length="529" mass="58375">MYTYHADTLIVGSGLAGLMLAYSLSQDQHVICLTKAAWQTCNSYKAQGGIAGVTTPDDSYNSHINDTLLAGRYHNNFERVATLIQNSPQIIERLIQLGVPFDTNAFGELARTKEGGHSTARILHSGGDATGKNIMTTLKSQLPDHVSIHDFTQGIDLLIKDGICCGVWAKNSDNQLLLYTAKHIVLATGGVGQLYERTSNAITITGDGIALAYQAGAGVTDMEFIQFHPTLLQVPGLEEGILISEAVRGEGAVIVNQNGEAILKNAHPLKDLAPRDIVARALYKHFLKGDTLFLDITKVHHFKQRFPSIYAMCQKAGISLENKKIPISPGAHFIMGGIEVDADGRTSIKGLYAIGEAACTGIHGANRLASNSLLEAVDSALSLAGYINACPKQQGLADHHRKVIYLERQRIHLQYDAPYRKVKQLLPSKQAIQAQVTHHCGILRNSCDLLELIDWLKPIIDTFSGWPITLLNPQEAERWHMITVAWLMATSMLERQESRGAHYRSDFPDEQEAWLQKRIKKECGIYEYY</sequence>
<dbReference type="GO" id="GO:0034628">
    <property type="term" value="P:'de novo' NAD+ biosynthetic process from L-aspartate"/>
    <property type="evidence" value="ECO:0007669"/>
    <property type="project" value="TreeGrafter"/>
</dbReference>
<dbReference type="InterPro" id="IPR003953">
    <property type="entry name" value="FAD-dep_OxRdtase_2_FAD-bd"/>
</dbReference>
<comment type="cofactor">
    <cofactor evidence="1 12">
        <name>FAD</name>
        <dbReference type="ChEBI" id="CHEBI:57692"/>
    </cofactor>
</comment>
<name>A0A8J2VHB8_9BACL</name>
<dbReference type="EC" id="1.4.3.16" evidence="4 11"/>
<dbReference type="SUPFAM" id="SSF56425">
    <property type="entry name" value="Succinate dehydrogenase/fumarate reductase flavoprotein, catalytic domain"/>
    <property type="match status" value="1"/>
</dbReference>
<keyword evidence="7 12" id="KW-0662">Pyridine nucleotide biosynthesis</keyword>
<dbReference type="Gene3D" id="3.50.50.60">
    <property type="entry name" value="FAD/NAD(P)-binding domain"/>
    <property type="match status" value="1"/>
</dbReference>
<organism evidence="15 16">
    <name type="scientific">Pullulanibacillus camelliae</name>
    <dbReference type="NCBI Taxonomy" id="1707096"/>
    <lineage>
        <taxon>Bacteria</taxon>
        <taxon>Bacillati</taxon>
        <taxon>Bacillota</taxon>
        <taxon>Bacilli</taxon>
        <taxon>Bacillales</taxon>
        <taxon>Sporolactobacillaceae</taxon>
        <taxon>Pullulanibacillus</taxon>
    </lineage>
</organism>
<evidence type="ECO:0000256" key="2">
    <source>
        <dbReference type="ARBA" id="ARBA00004950"/>
    </source>
</evidence>
<comment type="function">
    <text evidence="12">Catalyzes the oxidation of L-aspartate to iminoaspartate.</text>
</comment>
<feature type="domain" description="Fumarate reductase/succinate dehydrogenase flavoprotein-like C-terminal" evidence="14">
    <location>
        <begin position="431"/>
        <end position="517"/>
    </location>
</feature>
<proteinExistence type="inferred from homology"/>
<evidence type="ECO:0000256" key="10">
    <source>
        <dbReference type="ARBA" id="ARBA00048305"/>
    </source>
</evidence>
<comment type="subcellular location">
    <subcellularLocation>
        <location evidence="12">Cytoplasm</location>
    </subcellularLocation>
</comment>
<feature type="domain" description="FAD-dependent oxidoreductase 2 FAD-binding" evidence="13">
    <location>
        <begin position="7"/>
        <end position="373"/>
    </location>
</feature>
<dbReference type="InterPro" id="IPR036188">
    <property type="entry name" value="FAD/NAD-bd_sf"/>
</dbReference>
<dbReference type="AlphaFoldDB" id="A0A8J2VHB8"/>
<dbReference type="PRINTS" id="PR00368">
    <property type="entry name" value="FADPNR"/>
</dbReference>
<dbReference type="Proteomes" id="UP000628775">
    <property type="component" value="Unassembled WGS sequence"/>
</dbReference>
<gene>
    <name evidence="15" type="primary">nadB</name>
    <name evidence="15" type="ORF">GCM10011391_06600</name>
</gene>
<evidence type="ECO:0000256" key="4">
    <source>
        <dbReference type="ARBA" id="ARBA00012173"/>
    </source>
</evidence>
<comment type="caution">
    <text evidence="15">The sequence shown here is derived from an EMBL/GenBank/DDBJ whole genome shotgun (WGS) entry which is preliminary data.</text>
</comment>
<dbReference type="GO" id="GO:0005737">
    <property type="term" value="C:cytoplasm"/>
    <property type="evidence" value="ECO:0007669"/>
    <property type="project" value="UniProtKB-SubCell"/>
</dbReference>
<dbReference type="InterPro" id="IPR005288">
    <property type="entry name" value="NadB"/>
</dbReference>
<evidence type="ECO:0000259" key="13">
    <source>
        <dbReference type="Pfam" id="PF00890"/>
    </source>
</evidence>
<keyword evidence="16" id="KW-1185">Reference proteome</keyword>
<evidence type="ECO:0000259" key="14">
    <source>
        <dbReference type="Pfam" id="PF02910"/>
    </source>
</evidence>
<dbReference type="GO" id="GO:0008734">
    <property type="term" value="F:L-aspartate oxidase activity"/>
    <property type="evidence" value="ECO:0007669"/>
    <property type="project" value="UniProtKB-UniRule"/>
</dbReference>
<evidence type="ECO:0000256" key="6">
    <source>
        <dbReference type="ARBA" id="ARBA00022630"/>
    </source>
</evidence>
<dbReference type="GO" id="GO:0033765">
    <property type="term" value="F:steroid dehydrogenase activity, acting on the CH-CH group of donors"/>
    <property type="evidence" value="ECO:0007669"/>
    <property type="project" value="UniProtKB-ARBA"/>
</dbReference>
<dbReference type="PANTHER" id="PTHR42716">
    <property type="entry name" value="L-ASPARTATE OXIDASE"/>
    <property type="match status" value="1"/>
</dbReference>
<dbReference type="InterPro" id="IPR037099">
    <property type="entry name" value="Fum_R/Succ_DH_flav-like_C_sf"/>
</dbReference>
<evidence type="ECO:0000256" key="12">
    <source>
        <dbReference type="RuleBase" id="RU362049"/>
    </source>
</evidence>
<comment type="pathway">
    <text evidence="2 12">Cofactor biosynthesis; NAD(+) biosynthesis; iminoaspartate from L-aspartate (oxidase route): step 1/1.</text>
</comment>
<comment type="catalytic activity">
    <reaction evidence="10">
        <text>L-aspartate + O2 = iminosuccinate + H2O2</text>
        <dbReference type="Rhea" id="RHEA:25876"/>
        <dbReference type="ChEBI" id="CHEBI:15379"/>
        <dbReference type="ChEBI" id="CHEBI:16240"/>
        <dbReference type="ChEBI" id="CHEBI:29991"/>
        <dbReference type="ChEBI" id="CHEBI:77875"/>
        <dbReference type="EC" id="1.4.3.16"/>
    </reaction>
    <physiologicalReaction direction="left-to-right" evidence="10">
        <dbReference type="Rhea" id="RHEA:25877"/>
    </physiologicalReaction>
</comment>
<dbReference type="Gene3D" id="1.20.58.100">
    <property type="entry name" value="Fumarate reductase/succinate dehydrogenase flavoprotein-like, C-terminal domain"/>
    <property type="match status" value="1"/>
</dbReference>
<evidence type="ECO:0000256" key="1">
    <source>
        <dbReference type="ARBA" id="ARBA00001974"/>
    </source>
</evidence>
<keyword evidence="9 12" id="KW-0560">Oxidoreductase</keyword>
<keyword evidence="6 12" id="KW-0285">Flavoprotein</keyword>
<evidence type="ECO:0000313" key="16">
    <source>
        <dbReference type="Proteomes" id="UP000628775"/>
    </source>
</evidence>
<dbReference type="Pfam" id="PF02910">
    <property type="entry name" value="Succ_DH_flav_C"/>
    <property type="match status" value="1"/>
</dbReference>